<dbReference type="EMBL" id="CAICTM010000617">
    <property type="protein sequence ID" value="CAB9513865.1"/>
    <property type="molecule type" value="Genomic_DNA"/>
</dbReference>
<proteinExistence type="predicted"/>
<reference evidence="1" key="1">
    <citation type="submission" date="2020-06" db="EMBL/GenBank/DDBJ databases">
        <authorList>
            <consortium name="Plant Systems Biology data submission"/>
        </authorList>
    </citation>
    <scope>NUCLEOTIDE SEQUENCE</scope>
    <source>
        <strain evidence="1">D6</strain>
    </source>
</reference>
<evidence type="ECO:0000313" key="2">
    <source>
        <dbReference type="Proteomes" id="UP001153069"/>
    </source>
</evidence>
<dbReference type="AlphaFoldDB" id="A0A9N8HIU8"/>
<comment type="caution">
    <text evidence="1">The sequence shown here is derived from an EMBL/GenBank/DDBJ whole genome shotgun (WGS) entry which is preliminary data.</text>
</comment>
<evidence type="ECO:0000313" key="1">
    <source>
        <dbReference type="EMBL" id="CAB9513865.1"/>
    </source>
</evidence>
<gene>
    <name evidence="1" type="ORF">SEMRO_618_G176310.1</name>
</gene>
<sequence length="249" mass="27693">MNFSPPNSAAEHDEFLRTLVRLNQEGIDRLKVKDMRGAVRFFANAVELARIRTNTVPAMDIEEDLAAPSKLRLVSVPLPPLGQRADESILHVHNCAFQVMFHRPTTGDHHQPMNASDTNAIVTAILFNLGLACHSLGMQFQSAQHLQKACNLYNLCVTRMIPRLLPDHHPLGAKTIMTVVCLNNQAQIYYDCWGNVPLAMELATQIQRHVDQLKTSQNGQRLIGSSEVGDILLNAYIMLHSNRITSAAA</sequence>
<protein>
    <submittedName>
        <fullName evidence="1">Uncharacterized protein</fullName>
    </submittedName>
</protein>
<name>A0A9N8HIU8_9STRA</name>
<dbReference type="Proteomes" id="UP001153069">
    <property type="component" value="Unassembled WGS sequence"/>
</dbReference>
<accession>A0A9N8HIU8</accession>
<organism evidence="1 2">
    <name type="scientific">Seminavis robusta</name>
    <dbReference type="NCBI Taxonomy" id="568900"/>
    <lineage>
        <taxon>Eukaryota</taxon>
        <taxon>Sar</taxon>
        <taxon>Stramenopiles</taxon>
        <taxon>Ochrophyta</taxon>
        <taxon>Bacillariophyta</taxon>
        <taxon>Bacillariophyceae</taxon>
        <taxon>Bacillariophycidae</taxon>
        <taxon>Naviculales</taxon>
        <taxon>Naviculaceae</taxon>
        <taxon>Seminavis</taxon>
    </lineage>
</organism>
<keyword evidence="2" id="KW-1185">Reference proteome</keyword>